<reference evidence="7" key="1">
    <citation type="journal article" date="2008" name="Insect Biochem. Mol. Biol.">
        <title>The genome of a lepidopteran model insect, the silkworm Bombyx mori.</title>
        <authorList>
            <consortium name="International Silkworm Genome Consortium"/>
        </authorList>
    </citation>
    <scope>NUCLEOTIDE SEQUENCE [LARGE SCALE GENOMIC DNA]</scope>
    <source>
        <strain evidence="7">p50T</strain>
    </source>
</reference>
<dbReference type="InterPro" id="IPR036505">
    <property type="entry name" value="Amidase/PGRP_sf"/>
</dbReference>
<dbReference type="GO" id="GO:0009253">
    <property type="term" value="P:peptidoglycan catabolic process"/>
    <property type="evidence" value="ECO:0007669"/>
    <property type="project" value="InterPro"/>
</dbReference>
<dbReference type="InterPro" id="IPR006619">
    <property type="entry name" value="PGRP_domain_met/bac"/>
</dbReference>
<proteinExistence type="inferred from homology"/>
<feature type="domain" description="Peptidoglycan recognition protein family" evidence="5">
    <location>
        <begin position="90"/>
        <end position="229"/>
    </location>
</feature>
<dbReference type="SMART" id="SM00701">
    <property type="entry name" value="PGRP"/>
    <property type="match status" value="1"/>
</dbReference>
<dbReference type="GeneID" id="101736487"/>
<keyword evidence="4" id="KW-1133">Transmembrane helix</keyword>
<dbReference type="SUPFAM" id="SSF55846">
    <property type="entry name" value="N-acetylmuramoyl-L-alanine amidase-like"/>
    <property type="match status" value="1"/>
</dbReference>
<keyword evidence="3" id="KW-0391">Immunity</keyword>
<evidence type="ECO:0000259" key="5">
    <source>
        <dbReference type="SMART" id="SM00701"/>
    </source>
</evidence>
<dbReference type="InterPro" id="IPR002502">
    <property type="entry name" value="Amidase_domain"/>
</dbReference>
<dbReference type="GO" id="GO:0008745">
    <property type="term" value="F:N-acetylmuramoyl-L-alanine amidase activity"/>
    <property type="evidence" value="ECO:0007669"/>
    <property type="project" value="InterPro"/>
</dbReference>
<evidence type="ECO:0000256" key="4">
    <source>
        <dbReference type="SAM" id="Phobius"/>
    </source>
</evidence>
<evidence type="ECO:0000313" key="6">
    <source>
        <dbReference type="EnsemblMetazoa" id="XP_021206107.1"/>
    </source>
</evidence>
<dbReference type="PANTHER" id="PTHR11022:SF73">
    <property type="entry name" value="PEPTIDOGLYCAN-RECOGNITION PROTEIN LD"/>
    <property type="match status" value="1"/>
</dbReference>
<organism evidence="6 7">
    <name type="scientific">Bombyx mori</name>
    <name type="common">Silk moth</name>
    <dbReference type="NCBI Taxonomy" id="7091"/>
    <lineage>
        <taxon>Eukaryota</taxon>
        <taxon>Metazoa</taxon>
        <taxon>Ecdysozoa</taxon>
        <taxon>Arthropoda</taxon>
        <taxon>Hexapoda</taxon>
        <taxon>Insecta</taxon>
        <taxon>Pterygota</taxon>
        <taxon>Neoptera</taxon>
        <taxon>Endopterygota</taxon>
        <taxon>Lepidoptera</taxon>
        <taxon>Glossata</taxon>
        <taxon>Ditrysia</taxon>
        <taxon>Bombycoidea</taxon>
        <taxon>Bombycidae</taxon>
        <taxon>Bombycinae</taxon>
        <taxon>Bombyx</taxon>
    </lineage>
</organism>
<dbReference type="AlphaFoldDB" id="A0A8R2DM06"/>
<accession>A0A8R2DM06</accession>
<keyword evidence="7" id="KW-1185">Reference proteome</keyword>
<keyword evidence="2" id="KW-0399">Innate immunity</keyword>
<name>A0A8R2DM06_BOMMO</name>
<dbReference type="GO" id="GO:0045087">
    <property type="term" value="P:innate immune response"/>
    <property type="evidence" value="ECO:0007669"/>
    <property type="project" value="UniProtKB-KW"/>
</dbReference>
<dbReference type="PANTHER" id="PTHR11022">
    <property type="entry name" value="PEPTIDOGLYCAN RECOGNITION PROTEIN"/>
    <property type="match status" value="1"/>
</dbReference>
<keyword evidence="4" id="KW-0472">Membrane</keyword>
<sequence>MVEIQLHSFANHEFRQNNSHRADSSDIRQSEETPLLHTFPRETSPEENNWTSLTVSLLLVILISGIIIGVYLLIIQSDSENVLPPVEMPLQFVSRLQWDTLRKRPVLSSSSFRAKSVVAVQTDSILCWATESCFDLLQHMQENDTSNNTMAYNFLISSNGQTYESLGWHVPSPMFPKYSNSSLVFGFIGNFTDMAPSSYQIDGAEKLLAVSVSQQYLEPNYVLVGRKTKERPVYLFSILKKFPQWDEDNSD</sequence>
<evidence type="ECO:0000313" key="7">
    <source>
        <dbReference type="Proteomes" id="UP000005204"/>
    </source>
</evidence>
<protein>
    <recommendedName>
        <fullName evidence="5">Peptidoglycan recognition protein family domain-containing protein</fullName>
    </recommendedName>
</protein>
<dbReference type="RefSeq" id="XP_021206107.1">
    <property type="nucleotide sequence ID" value="XM_021350432.3"/>
</dbReference>
<evidence type="ECO:0000256" key="2">
    <source>
        <dbReference type="ARBA" id="ARBA00022588"/>
    </source>
</evidence>
<feature type="transmembrane region" description="Helical" evidence="4">
    <location>
        <begin position="50"/>
        <end position="74"/>
    </location>
</feature>
<dbReference type="InterPro" id="IPR015510">
    <property type="entry name" value="PGRP"/>
</dbReference>
<dbReference type="EnsemblMetazoa" id="XM_021350432.2">
    <property type="protein sequence ID" value="XP_021206107.1"/>
    <property type="gene ID" value="LOC101736487"/>
</dbReference>
<dbReference type="Proteomes" id="UP000005204">
    <property type="component" value="Unassembled WGS sequence"/>
</dbReference>
<comment type="similarity">
    <text evidence="1">Belongs to the N-acetylmuramoyl-L-alanine amidase 2 family.</text>
</comment>
<dbReference type="CDD" id="cd06583">
    <property type="entry name" value="PGRP"/>
    <property type="match status" value="1"/>
</dbReference>
<keyword evidence="4" id="KW-0812">Transmembrane</keyword>
<reference evidence="6" key="2">
    <citation type="submission" date="2022-06" db="UniProtKB">
        <authorList>
            <consortium name="EnsemblMetazoa"/>
        </authorList>
    </citation>
    <scope>IDENTIFICATION</scope>
    <source>
        <strain evidence="6">p50T (Dazao)</strain>
    </source>
</reference>
<evidence type="ECO:0000256" key="1">
    <source>
        <dbReference type="ARBA" id="ARBA00007553"/>
    </source>
</evidence>
<evidence type="ECO:0000256" key="3">
    <source>
        <dbReference type="ARBA" id="ARBA00022859"/>
    </source>
</evidence>
<dbReference type="GO" id="GO:0008270">
    <property type="term" value="F:zinc ion binding"/>
    <property type="evidence" value="ECO:0007669"/>
    <property type="project" value="InterPro"/>
</dbReference>
<dbReference type="Pfam" id="PF01510">
    <property type="entry name" value="Amidase_2"/>
    <property type="match status" value="1"/>
</dbReference>
<dbReference type="Gene3D" id="3.40.80.10">
    <property type="entry name" value="Peptidoglycan recognition protein-like"/>
    <property type="match status" value="1"/>
</dbReference>